<proteinExistence type="predicted"/>
<dbReference type="SUPFAM" id="SSF46785">
    <property type="entry name" value="Winged helix' DNA-binding domain"/>
    <property type="match status" value="1"/>
</dbReference>
<dbReference type="CDD" id="cd07377">
    <property type="entry name" value="WHTH_GntR"/>
    <property type="match status" value="1"/>
</dbReference>
<dbReference type="SMART" id="SM00345">
    <property type="entry name" value="HTH_GNTR"/>
    <property type="match status" value="1"/>
</dbReference>
<dbReference type="InterPro" id="IPR000524">
    <property type="entry name" value="Tscrpt_reg_HTH_GntR"/>
</dbReference>
<dbReference type="PANTHER" id="PTHR43537:SF52">
    <property type="entry name" value="FATTY ACID METABOLISM REGULATOR PROTEIN"/>
    <property type="match status" value="1"/>
</dbReference>
<comment type="caution">
    <text evidence="5">The sequence shown here is derived from an EMBL/GenBank/DDBJ whole genome shotgun (WGS) entry which is preliminary data.</text>
</comment>
<evidence type="ECO:0000256" key="3">
    <source>
        <dbReference type="ARBA" id="ARBA00023163"/>
    </source>
</evidence>
<gene>
    <name evidence="5" type="ORF">H9656_02370</name>
</gene>
<reference evidence="5 6" key="1">
    <citation type="submission" date="2020-08" db="EMBL/GenBank/DDBJ databases">
        <title>A Genomic Blueprint of the Chicken Gut Microbiome.</title>
        <authorList>
            <person name="Gilroy R."/>
            <person name="Ravi A."/>
            <person name="Getino M."/>
            <person name="Pursley I."/>
            <person name="Horton D.L."/>
            <person name="Alikhan N.-F."/>
            <person name="Baker D."/>
            <person name="Gharbi K."/>
            <person name="Hall N."/>
            <person name="Watson M."/>
            <person name="Adriaenssens E.M."/>
            <person name="Foster-Nyarko E."/>
            <person name="Jarju S."/>
            <person name="Secka A."/>
            <person name="Antonio M."/>
            <person name="Oren A."/>
            <person name="Chaudhuri R."/>
            <person name="La Ragione R.M."/>
            <person name="Hildebrand F."/>
            <person name="Pallen M.J."/>
        </authorList>
    </citation>
    <scope>NUCLEOTIDE SEQUENCE [LARGE SCALE GENOMIC DNA]</scope>
    <source>
        <strain evidence="5 6">Sa3CVA3</strain>
    </source>
</reference>
<keyword evidence="1" id="KW-0805">Transcription regulation</keyword>
<dbReference type="Gene3D" id="1.10.10.10">
    <property type="entry name" value="Winged helix-like DNA-binding domain superfamily/Winged helix DNA-binding domain"/>
    <property type="match status" value="1"/>
</dbReference>
<keyword evidence="3" id="KW-0804">Transcription</keyword>
<dbReference type="RefSeq" id="WP_191742663.1">
    <property type="nucleotide sequence ID" value="NZ_JACSQU010000001.1"/>
</dbReference>
<protein>
    <submittedName>
        <fullName evidence="5">FadR family transcriptional regulator</fullName>
    </submittedName>
</protein>
<organism evidence="5 6">
    <name type="scientific">Brevundimonas guildfordensis</name>
    <dbReference type="NCBI Taxonomy" id="2762241"/>
    <lineage>
        <taxon>Bacteria</taxon>
        <taxon>Pseudomonadati</taxon>
        <taxon>Pseudomonadota</taxon>
        <taxon>Alphaproteobacteria</taxon>
        <taxon>Caulobacterales</taxon>
        <taxon>Caulobacteraceae</taxon>
        <taxon>Brevundimonas</taxon>
    </lineage>
</organism>
<evidence type="ECO:0000313" key="5">
    <source>
        <dbReference type="EMBL" id="MBD7940224.1"/>
    </source>
</evidence>
<evidence type="ECO:0000313" key="6">
    <source>
        <dbReference type="Proteomes" id="UP000638918"/>
    </source>
</evidence>
<dbReference type="Gene3D" id="1.20.120.530">
    <property type="entry name" value="GntR ligand-binding domain-like"/>
    <property type="match status" value="1"/>
</dbReference>
<accession>A0ABR8QXF7</accession>
<dbReference type="Pfam" id="PF00392">
    <property type="entry name" value="GntR"/>
    <property type="match status" value="1"/>
</dbReference>
<evidence type="ECO:0000259" key="4">
    <source>
        <dbReference type="PROSITE" id="PS50949"/>
    </source>
</evidence>
<evidence type="ECO:0000256" key="1">
    <source>
        <dbReference type="ARBA" id="ARBA00023015"/>
    </source>
</evidence>
<name>A0ABR8QXF7_9CAUL</name>
<dbReference type="SUPFAM" id="SSF48008">
    <property type="entry name" value="GntR ligand-binding domain-like"/>
    <property type="match status" value="1"/>
</dbReference>
<dbReference type="EMBL" id="JACSQU010000001">
    <property type="protein sequence ID" value="MBD7940224.1"/>
    <property type="molecule type" value="Genomic_DNA"/>
</dbReference>
<dbReference type="Pfam" id="PF07729">
    <property type="entry name" value="FCD"/>
    <property type="match status" value="1"/>
</dbReference>
<keyword evidence="6" id="KW-1185">Reference proteome</keyword>
<dbReference type="PROSITE" id="PS50949">
    <property type="entry name" value="HTH_GNTR"/>
    <property type="match status" value="1"/>
</dbReference>
<feature type="domain" description="HTH gntR-type" evidence="4">
    <location>
        <begin position="11"/>
        <end position="80"/>
    </location>
</feature>
<dbReference type="InterPro" id="IPR036390">
    <property type="entry name" value="WH_DNA-bd_sf"/>
</dbReference>
<dbReference type="InterPro" id="IPR008920">
    <property type="entry name" value="TF_FadR/GntR_C"/>
</dbReference>
<dbReference type="Proteomes" id="UP000638918">
    <property type="component" value="Unassembled WGS sequence"/>
</dbReference>
<dbReference type="SMART" id="SM00895">
    <property type="entry name" value="FCD"/>
    <property type="match status" value="1"/>
</dbReference>
<dbReference type="InterPro" id="IPR036388">
    <property type="entry name" value="WH-like_DNA-bd_sf"/>
</dbReference>
<dbReference type="PRINTS" id="PR00035">
    <property type="entry name" value="HTHGNTR"/>
</dbReference>
<evidence type="ECO:0000256" key="2">
    <source>
        <dbReference type="ARBA" id="ARBA00023125"/>
    </source>
</evidence>
<keyword evidence="2" id="KW-0238">DNA-binding</keyword>
<dbReference type="PANTHER" id="PTHR43537">
    <property type="entry name" value="TRANSCRIPTIONAL REGULATOR, GNTR FAMILY"/>
    <property type="match status" value="1"/>
</dbReference>
<dbReference type="InterPro" id="IPR011711">
    <property type="entry name" value="GntR_C"/>
</dbReference>
<sequence length="253" mass="28432">MANHLKRLAIPKAYEAVHRALEEEILSGRIPMGSPLPTETELAEQFGVTRHTVREGMRALEQSGLVRREAGRRLHAVLPHHEDLAPRGSRALLMQGVTFRELWVVALRLEVWAVEMAAPLIDAAVIEKLEANVAAMDTALSEGRSIIALDVEFHALIAEAARNRVLLMSREPVSLLFYPSLEKLFRHPRTADLSPARVLEAHREILVALRQGDAVAARDWMERHIMDFRRGYDLAGIDLDQPVDTKVEPSTMR</sequence>